<accession>A0AAQ1MGE5</accession>
<comment type="caution">
    <text evidence="3">The sequence shown here is derived from an EMBL/GenBank/DDBJ whole genome shotgun (WGS) entry which is preliminary data.</text>
</comment>
<name>A0AAQ1MGE5_9FIRM</name>
<dbReference type="Proteomes" id="UP000184089">
    <property type="component" value="Unassembled WGS sequence"/>
</dbReference>
<evidence type="ECO:0008006" key="6">
    <source>
        <dbReference type="Google" id="ProtNLM"/>
    </source>
</evidence>
<dbReference type="EMBL" id="FQVY01000006">
    <property type="protein sequence ID" value="SHG63147.1"/>
    <property type="molecule type" value="Genomic_DNA"/>
</dbReference>
<dbReference type="Proteomes" id="UP000474718">
    <property type="component" value="Unassembled WGS sequence"/>
</dbReference>
<gene>
    <name evidence="2" type="ORF">GT747_00880</name>
    <name evidence="3" type="ORF">SAMN05444424_2868</name>
</gene>
<dbReference type="InterPro" id="IPR015943">
    <property type="entry name" value="WD40/YVTN_repeat-like_dom_sf"/>
</dbReference>
<evidence type="ECO:0000313" key="5">
    <source>
        <dbReference type="Proteomes" id="UP000474718"/>
    </source>
</evidence>
<sequence>MKRGRWQAWLLVMALAAGSLTGCRQGDGGEVPPEGALSSPSVSAAQPPEGALATVQTDSAGLLDIAKQLLTQYAAGQGAQLTPGYPRNVLAGGRGEYTAELGFTLSADAGTPGLLAGCLDEGQSGTAQMRIVRYGTDGYALTELGELVEAGDLPPYDGPDYALSAAQADAAAAQAKRGWDGRCQYRTGLYQREPTLEISYNGGLEWVKGPLAVAKLYSPDQQAQEFVPSGAVWVTQEKTALFYQDGEEMKALLSSDRGASWEERTVASSGAGSRFRAIGFWSDTGGYAVFSAGRTMSQEGCSVYLTADGGKTWQPTATPAAQGKTSLVIGARFVSEEVGFLCYRPENGLPCLYRTADGGDSWRRCEVALPAEYEGVYGAVQPPIFDGQYGLLPVTQGDDGDAAETALWFASDDWGEHWSLCSDSFPDELLSQRRENLG</sequence>
<protein>
    <recommendedName>
        <fullName evidence="6">Exo-alpha-sialidase</fullName>
    </recommendedName>
</protein>
<evidence type="ECO:0000313" key="3">
    <source>
        <dbReference type="EMBL" id="SHG63147.1"/>
    </source>
</evidence>
<evidence type="ECO:0000256" key="1">
    <source>
        <dbReference type="SAM" id="MobiDB-lite"/>
    </source>
</evidence>
<dbReference type="SUPFAM" id="SSF50939">
    <property type="entry name" value="Sialidases"/>
    <property type="match status" value="1"/>
</dbReference>
<organism evidence="3 4">
    <name type="scientific">Bittarella massiliensis</name>
    <name type="common">ex Durand et al. 2017</name>
    <dbReference type="NCBI Taxonomy" id="1720313"/>
    <lineage>
        <taxon>Bacteria</taxon>
        <taxon>Bacillati</taxon>
        <taxon>Bacillota</taxon>
        <taxon>Clostridia</taxon>
        <taxon>Eubacteriales</taxon>
        <taxon>Oscillospiraceae</taxon>
        <taxon>Bittarella (ex Durand et al. 2017)</taxon>
    </lineage>
</organism>
<feature type="region of interest" description="Disordered" evidence="1">
    <location>
        <begin position="25"/>
        <end position="48"/>
    </location>
</feature>
<proteinExistence type="predicted"/>
<dbReference type="PROSITE" id="PS51257">
    <property type="entry name" value="PROKAR_LIPOPROTEIN"/>
    <property type="match status" value="1"/>
</dbReference>
<reference evidence="4" key="2">
    <citation type="submission" date="2016-11" db="EMBL/GenBank/DDBJ databases">
        <authorList>
            <person name="Jaros S."/>
            <person name="Januszkiewicz K."/>
            <person name="Wedrychowicz H."/>
        </authorList>
    </citation>
    <scope>NUCLEOTIDE SEQUENCE [LARGE SCALE GENOMIC DNA]</scope>
    <source>
        <strain evidence="4">DSM 4029</strain>
    </source>
</reference>
<dbReference type="EMBL" id="WWVX01000001">
    <property type="protein sequence ID" value="MZL68329.1"/>
    <property type="molecule type" value="Genomic_DNA"/>
</dbReference>
<reference evidence="3" key="1">
    <citation type="submission" date="2016-11" db="EMBL/GenBank/DDBJ databases">
        <authorList>
            <person name="Varghese N."/>
            <person name="Submissions S."/>
        </authorList>
    </citation>
    <scope>NUCLEOTIDE SEQUENCE</scope>
    <source>
        <strain evidence="3">DSM 4029</strain>
    </source>
</reference>
<dbReference type="Gene3D" id="2.130.10.10">
    <property type="entry name" value="YVTN repeat-like/Quinoprotein amine dehydrogenase"/>
    <property type="match status" value="1"/>
</dbReference>
<evidence type="ECO:0000313" key="4">
    <source>
        <dbReference type="Proteomes" id="UP000184089"/>
    </source>
</evidence>
<keyword evidence="5" id="KW-1185">Reference proteome</keyword>
<dbReference type="InterPro" id="IPR036278">
    <property type="entry name" value="Sialidase_sf"/>
</dbReference>
<reference evidence="2 5" key="3">
    <citation type="journal article" date="2019" name="Nat. Med.">
        <title>A library of human gut bacterial isolates paired with longitudinal multiomics data enables mechanistic microbiome research.</title>
        <authorList>
            <person name="Poyet M."/>
            <person name="Groussin M."/>
            <person name="Gibbons S.M."/>
            <person name="Avila-Pacheco J."/>
            <person name="Jiang X."/>
            <person name="Kearney S.M."/>
            <person name="Perrotta A.R."/>
            <person name="Berdy B."/>
            <person name="Zhao S."/>
            <person name="Lieberman T.D."/>
            <person name="Swanson P.K."/>
            <person name="Smith M."/>
            <person name="Roesemann S."/>
            <person name="Alexander J.E."/>
            <person name="Rich S.A."/>
            <person name="Livny J."/>
            <person name="Vlamakis H."/>
            <person name="Clish C."/>
            <person name="Bullock K."/>
            <person name="Deik A."/>
            <person name="Scott J."/>
            <person name="Pierce K.A."/>
            <person name="Xavier R.J."/>
            <person name="Alm E.J."/>
        </authorList>
    </citation>
    <scope>NUCLEOTIDE SEQUENCE [LARGE SCALE GENOMIC DNA]</scope>
    <source>
        <strain evidence="2 5">BIOML-A2</strain>
    </source>
</reference>
<evidence type="ECO:0000313" key="2">
    <source>
        <dbReference type="EMBL" id="MZL68329.1"/>
    </source>
</evidence>
<dbReference type="AlphaFoldDB" id="A0AAQ1MGE5"/>
<dbReference type="RefSeq" id="WP_044993517.1">
    <property type="nucleotide sequence ID" value="NZ_FQVY01000006.1"/>
</dbReference>